<feature type="region of interest" description="Disordered" evidence="4">
    <location>
        <begin position="252"/>
        <end position="286"/>
    </location>
</feature>
<dbReference type="InterPro" id="IPR007137">
    <property type="entry name" value="DUF348"/>
</dbReference>
<keyword evidence="2" id="KW-0732">Signal</keyword>
<dbReference type="InterPro" id="IPR023346">
    <property type="entry name" value="Lysozyme-like_dom_sf"/>
</dbReference>
<gene>
    <name evidence="6" type="ORF">GD627_13140</name>
</gene>
<accession>A0A5N6MGC1</accession>
<evidence type="ECO:0000256" key="3">
    <source>
        <dbReference type="ARBA" id="ARBA00022801"/>
    </source>
</evidence>
<sequence>MVAFVGASKSVVLVVDGESRTVQTFDGTVADVLEKADVSVTSADRVTPEPAAAVEDGTTIDVQRALAVDVMVDGKGTTVHTTGETVEDLVEELRVSTASAVSAPLDTSLEGLDGSIFISTPKTVFVTVDGKTHERSTTAGTVRDLLKESGVKLGTADQVSAPRSAALVDGMGLKVTRVAAGVEETVTEPVPFSSTEVPDANLPEGETKVTTAGVNGERSRVFSVTVVDGKEISRTLVKESVVREPVAETVAKGTRKPVEAKPAAPAAGAAAPPAAARPAPAAGGAAPASGTWAALAQCESGGNWHINNGNGYYGGLQFSSGSWLGAGGGAYAPVASEATPEQQIAVAEKLRANGGWGHWPSCAAKLGLL</sequence>
<name>A0A5N6MGC1_9MICC</name>
<dbReference type="Gene3D" id="2.20.230.10">
    <property type="entry name" value="Resuscitation-promoting factor rpfb"/>
    <property type="match status" value="1"/>
</dbReference>
<dbReference type="SMART" id="SM01208">
    <property type="entry name" value="G5"/>
    <property type="match status" value="1"/>
</dbReference>
<dbReference type="Pfam" id="PF03990">
    <property type="entry name" value="DUF348"/>
    <property type="match status" value="3"/>
</dbReference>
<evidence type="ECO:0000256" key="1">
    <source>
        <dbReference type="ARBA" id="ARBA00010830"/>
    </source>
</evidence>
<dbReference type="AlphaFoldDB" id="A0A5N6MGC1"/>
<dbReference type="EMBL" id="VTFX01000005">
    <property type="protein sequence ID" value="KAD3515506.1"/>
    <property type="molecule type" value="Genomic_DNA"/>
</dbReference>
<dbReference type="Proteomes" id="UP000326852">
    <property type="component" value="Unassembled WGS sequence"/>
</dbReference>
<comment type="similarity">
    <text evidence="1">Belongs to the transglycosylase family. Rpf subfamily.</text>
</comment>
<dbReference type="PROSITE" id="PS51109">
    <property type="entry name" value="G5"/>
    <property type="match status" value="1"/>
</dbReference>
<comment type="caution">
    <text evidence="6">The sequence shown here is derived from an EMBL/GenBank/DDBJ whole genome shotgun (WGS) entry which is preliminary data.</text>
</comment>
<dbReference type="SUPFAM" id="SSF53955">
    <property type="entry name" value="Lysozyme-like"/>
    <property type="match status" value="1"/>
</dbReference>
<feature type="domain" description="G5" evidence="5">
    <location>
        <begin position="175"/>
        <end position="256"/>
    </location>
</feature>
<dbReference type="Pfam" id="PF07501">
    <property type="entry name" value="G5"/>
    <property type="match status" value="1"/>
</dbReference>
<keyword evidence="3" id="KW-0378">Hydrolase</keyword>
<reference evidence="6 7" key="1">
    <citation type="submission" date="2019-08" db="EMBL/GenBank/DDBJ databases">
        <title>Arthrobacter sp. nov., isolated from plateau pika and Tibetan wild ass.</title>
        <authorList>
            <person name="Ge Y."/>
        </authorList>
    </citation>
    <scope>NUCLEOTIDE SEQUENCE [LARGE SCALE GENOMIC DNA]</scope>
    <source>
        <strain evidence="6 7">785</strain>
    </source>
</reference>
<dbReference type="Gene3D" id="1.10.530.10">
    <property type="match status" value="1"/>
</dbReference>
<evidence type="ECO:0000256" key="4">
    <source>
        <dbReference type="SAM" id="MobiDB-lite"/>
    </source>
</evidence>
<dbReference type="CDD" id="cd13925">
    <property type="entry name" value="RPF"/>
    <property type="match status" value="1"/>
</dbReference>
<evidence type="ECO:0000313" key="7">
    <source>
        <dbReference type="Proteomes" id="UP000326852"/>
    </source>
</evidence>
<evidence type="ECO:0000313" key="6">
    <source>
        <dbReference type="EMBL" id="KAD3515506.1"/>
    </source>
</evidence>
<dbReference type="InterPro" id="IPR010618">
    <property type="entry name" value="RPF"/>
</dbReference>
<dbReference type="Pfam" id="PF06737">
    <property type="entry name" value="Transglycosylas"/>
    <property type="match status" value="1"/>
</dbReference>
<evidence type="ECO:0000259" key="5">
    <source>
        <dbReference type="PROSITE" id="PS51109"/>
    </source>
</evidence>
<protein>
    <submittedName>
        <fullName evidence="6">DUF348 domain-containing protein</fullName>
    </submittedName>
</protein>
<evidence type="ECO:0000256" key="2">
    <source>
        <dbReference type="ARBA" id="ARBA00022729"/>
    </source>
</evidence>
<feature type="compositionally biased region" description="Low complexity" evidence="4">
    <location>
        <begin position="260"/>
        <end position="286"/>
    </location>
</feature>
<proteinExistence type="inferred from homology"/>
<organism evidence="6 7">
    <name type="scientific">Arthrobacter yangruifuii</name>
    <dbReference type="NCBI Taxonomy" id="2606616"/>
    <lineage>
        <taxon>Bacteria</taxon>
        <taxon>Bacillati</taxon>
        <taxon>Actinomycetota</taxon>
        <taxon>Actinomycetes</taxon>
        <taxon>Micrococcales</taxon>
        <taxon>Micrococcaceae</taxon>
        <taxon>Arthrobacter</taxon>
    </lineage>
</organism>
<keyword evidence="7" id="KW-1185">Reference proteome</keyword>
<dbReference type="InterPro" id="IPR011098">
    <property type="entry name" value="G5_dom"/>
</dbReference>
<dbReference type="GO" id="GO:0016787">
    <property type="term" value="F:hydrolase activity"/>
    <property type="evidence" value="ECO:0007669"/>
    <property type="project" value="UniProtKB-KW"/>
</dbReference>